<keyword evidence="8" id="KW-0808">Transferase</keyword>
<comment type="similarity">
    <text evidence="3">Belongs to the methyl-accepting chemotaxis (MCP) protein family.</text>
</comment>
<feature type="domain" description="HAMP" evidence="7">
    <location>
        <begin position="92"/>
        <end position="146"/>
    </location>
</feature>
<evidence type="ECO:0000256" key="2">
    <source>
        <dbReference type="ARBA" id="ARBA00023224"/>
    </source>
</evidence>
<dbReference type="RefSeq" id="WP_007019450.1">
    <property type="nucleotide sequence ID" value="NZ_CH724125.1"/>
</dbReference>
<dbReference type="PRINTS" id="PR00260">
    <property type="entry name" value="CHEMTRNSDUCR"/>
</dbReference>
<dbReference type="InterPro" id="IPR004090">
    <property type="entry name" value="Chemotax_Me-accpt_rcpt"/>
</dbReference>
<accession>A0A7U8C2R8</accession>
<evidence type="ECO:0000313" key="9">
    <source>
        <dbReference type="Proteomes" id="UP000002171"/>
    </source>
</evidence>
<gene>
    <name evidence="8" type="ORF">MED92_08911</name>
</gene>
<keyword evidence="5" id="KW-1133">Transmembrane helix</keyword>
<dbReference type="PANTHER" id="PTHR32089">
    <property type="entry name" value="METHYL-ACCEPTING CHEMOTAXIS PROTEIN MCPB"/>
    <property type="match status" value="1"/>
</dbReference>
<evidence type="ECO:0000256" key="5">
    <source>
        <dbReference type="SAM" id="Phobius"/>
    </source>
</evidence>
<comment type="subcellular location">
    <subcellularLocation>
        <location evidence="1">Membrane</location>
    </subcellularLocation>
</comment>
<evidence type="ECO:0000256" key="3">
    <source>
        <dbReference type="ARBA" id="ARBA00029447"/>
    </source>
</evidence>
<dbReference type="PROSITE" id="PS50111">
    <property type="entry name" value="CHEMOTAXIS_TRANSDUC_2"/>
    <property type="match status" value="1"/>
</dbReference>
<dbReference type="GO" id="GO:0016020">
    <property type="term" value="C:membrane"/>
    <property type="evidence" value="ECO:0007669"/>
    <property type="project" value="UniProtKB-SubCell"/>
</dbReference>
<organism evidence="8 9">
    <name type="scientific">Neptuniibacter caesariensis</name>
    <dbReference type="NCBI Taxonomy" id="207954"/>
    <lineage>
        <taxon>Bacteria</taxon>
        <taxon>Pseudomonadati</taxon>
        <taxon>Pseudomonadota</taxon>
        <taxon>Gammaproteobacteria</taxon>
        <taxon>Oceanospirillales</taxon>
        <taxon>Oceanospirillaceae</taxon>
        <taxon>Neptuniibacter</taxon>
    </lineage>
</organism>
<dbReference type="PANTHER" id="PTHR32089:SF112">
    <property type="entry name" value="LYSOZYME-LIKE PROTEIN-RELATED"/>
    <property type="match status" value="1"/>
</dbReference>
<comment type="caution">
    <text evidence="8">The sequence shown here is derived from an EMBL/GenBank/DDBJ whole genome shotgun (WGS) entry which is preliminary data.</text>
</comment>
<keyword evidence="5" id="KW-0812">Transmembrane</keyword>
<dbReference type="GO" id="GO:0007165">
    <property type="term" value="P:signal transduction"/>
    <property type="evidence" value="ECO:0007669"/>
    <property type="project" value="UniProtKB-KW"/>
</dbReference>
<dbReference type="GO" id="GO:0004888">
    <property type="term" value="F:transmembrane signaling receptor activity"/>
    <property type="evidence" value="ECO:0007669"/>
    <property type="project" value="InterPro"/>
</dbReference>
<dbReference type="SMART" id="SM00304">
    <property type="entry name" value="HAMP"/>
    <property type="match status" value="1"/>
</dbReference>
<sequence length="597" mass="66551">MSLYKSVEKAVFNTLTKKIVGNVLFLLLPHVVLLVVGFNHFEKLEAGLKQAESGGASLEVLQAHLDSFWLYGSLTVAFALISGLFTIFFMRHLFLKPIEAVTDVLRAIKDKDGDISATLPEYTYDEISDMAESYNGFSDSLKSMIAESRRRSVNVALCSTRLQKVLIEAQGSATKQEEQAQKVFQSSQEATQAIDNIAGSTLEISERNSRNLDEIRTSSTELGRVQTQVGAVRAQVTDFQDTVHKLEQNSKNITEILGMVKDFSDQTNLLALNASIEAARAGEAGRGFSVVADEVRNLSQKVSTATSEIDQNISQMSSLVSSTRTSASTILEYVGSTEEFIGSTNEQFHGLVNDFEELNSQLSSISAAIDELAYTNRESHNHVSEITNISTDMHGEIEQSQRFSEELEHSTEETQELLSRFIIGYGSFEGMIQTGRKWSKEVQEGLESLSNRGCNLFDINYVRTNDGQLPEKYDTSYADQYEALMRPMFDRFISERPEFIYAIAVDKNGYAAAHHTKVSERITGNFEVDNAKSRNRRIFAGNRAEVRRASSTAPFLLQTFIRDTGEILNDLSIPLYVNGQHWGALIMGFVPDRLLDD</sequence>
<keyword evidence="5" id="KW-0472">Membrane</keyword>
<keyword evidence="2 4" id="KW-0807">Transducer</keyword>
<feature type="transmembrane region" description="Helical" evidence="5">
    <location>
        <begin position="68"/>
        <end position="89"/>
    </location>
</feature>
<dbReference type="CDD" id="cd06225">
    <property type="entry name" value="HAMP"/>
    <property type="match status" value="1"/>
</dbReference>
<dbReference type="Pfam" id="PF00015">
    <property type="entry name" value="MCPsignal"/>
    <property type="match status" value="1"/>
</dbReference>
<dbReference type="PROSITE" id="PS50885">
    <property type="entry name" value="HAMP"/>
    <property type="match status" value="1"/>
</dbReference>
<keyword evidence="8" id="KW-0418">Kinase</keyword>
<dbReference type="Pfam" id="PF00672">
    <property type="entry name" value="HAMP"/>
    <property type="match status" value="1"/>
</dbReference>
<reference evidence="8 9" key="1">
    <citation type="submission" date="2006-02" db="EMBL/GenBank/DDBJ databases">
        <authorList>
            <person name="Pinhassi J."/>
            <person name="Pedros-Alio C."/>
            <person name="Ferriera S."/>
            <person name="Johnson J."/>
            <person name="Kravitz S."/>
            <person name="Halpern A."/>
            <person name="Remington K."/>
            <person name="Beeson K."/>
            <person name="Tran B."/>
            <person name="Rogers Y.-H."/>
            <person name="Friedman R."/>
            <person name="Venter J.C."/>
        </authorList>
    </citation>
    <scope>NUCLEOTIDE SEQUENCE [LARGE SCALE GENOMIC DNA]</scope>
    <source>
        <strain evidence="8 9">MED92</strain>
    </source>
</reference>
<dbReference type="EMBL" id="AAOW01000017">
    <property type="protein sequence ID" value="EAR60437.1"/>
    <property type="molecule type" value="Genomic_DNA"/>
</dbReference>
<dbReference type="SUPFAM" id="SSF58104">
    <property type="entry name" value="Methyl-accepting chemotaxis protein (MCP) signaling domain"/>
    <property type="match status" value="1"/>
</dbReference>
<dbReference type="Gene3D" id="1.10.287.950">
    <property type="entry name" value="Methyl-accepting chemotaxis protein"/>
    <property type="match status" value="1"/>
</dbReference>
<dbReference type="AlphaFoldDB" id="A0A7U8C2R8"/>
<dbReference type="SMART" id="SM00283">
    <property type="entry name" value="MA"/>
    <property type="match status" value="1"/>
</dbReference>
<feature type="transmembrane region" description="Helical" evidence="5">
    <location>
        <begin position="20"/>
        <end position="41"/>
    </location>
</feature>
<evidence type="ECO:0000259" key="7">
    <source>
        <dbReference type="PROSITE" id="PS50885"/>
    </source>
</evidence>
<dbReference type="GO" id="GO:0006935">
    <property type="term" value="P:chemotaxis"/>
    <property type="evidence" value="ECO:0007669"/>
    <property type="project" value="InterPro"/>
</dbReference>
<name>A0A7U8C2R8_NEPCE</name>
<feature type="domain" description="Methyl-accepting transducer" evidence="6">
    <location>
        <begin position="151"/>
        <end position="387"/>
    </location>
</feature>
<evidence type="ECO:0000256" key="1">
    <source>
        <dbReference type="ARBA" id="ARBA00004370"/>
    </source>
</evidence>
<proteinExistence type="inferred from homology"/>
<dbReference type="Proteomes" id="UP000002171">
    <property type="component" value="Unassembled WGS sequence"/>
</dbReference>
<evidence type="ECO:0000256" key="4">
    <source>
        <dbReference type="PROSITE-ProRule" id="PRU00284"/>
    </source>
</evidence>
<evidence type="ECO:0000259" key="6">
    <source>
        <dbReference type="PROSITE" id="PS50111"/>
    </source>
</evidence>
<dbReference type="InterPro" id="IPR003660">
    <property type="entry name" value="HAMP_dom"/>
</dbReference>
<keyword evidence="9" id="KW-1185">Reference proteome</keyword>
<protein>
    <submittedName>
        <fullName evidence="8">Histidine kinase, HAMP region:Bacterial chemotaxis sensory transducer</fullName>
    </submittedName>
</protein>
<dbReference type="GO" id="GO:0016301">
    <property type="term" value="F:kinase activity"/>
    <property type="evidence" value="ECO:0007669"/>
    <property type="project" value="UniProtKB-KW"/>
</dbReference>
<dbReference type="OrthoDB" id="2489132at2"/>
<dbReference type="InterPro" id="IPR004089">
    <property type="entry name" value="MCPsignal_dom"/>
</dbReference>
<evidence type="ECO:0000313" key="8">
    <source>
        <dbReference type="EMBL" id="EAR60437.1"/>
    </source>
</evidence>